<evidence type="ECO:0000256" key="1">
    <source>
        <dbReference type="ARBA" id="ARBA00023125"/>
    </source>
</evidence>
<sequence>MPAQITQHRELFKSIGKALALRRESCGLTQEEVSQALQIGPEAVSRMERGITMPTVQRLAELADLYKCGIDELLIASSTRTSDQAELISQVLQTLPEADRAMIVEVVQRIAERLKHHL</sequence>
<dbReference type="SUPFAM" id="SSF47413">
    <property type="entry name" value="lambda repressor-like DNA-binding domains"/>
    <property type="match status" value="1"/>
</dbReference>
<evidence type="ECO:0000313" key="3">
    <source>
        <dbReference type="EMBL" id="MDI9235135.1"/>
    </source>
</evidence>
<name>A0ABT6XAG7_9BURK</name>
<protein>
    <submittedName>
        <fullName evidence="3">Helix-turn-helix transcriptional regulator</fullName>
    </submittedName>
</protein>
<dbReference type="PANTHER" id="PTHR46558">
    <property type="entry name" value="TRACRIPTIONAL REGULATORY PROTEIN-RELATED-RELATED"/>
    <property type="match status" value="1"/>
</dbReference>
<keyword evidence="1" id="KW-0238">DNA-binding</keyword>
<dbReference type="Pfam" id="PF01381">
    <property type="entry name" value="HTH_3"/>
    <property type="match status" value="1"/>
</dbReference>
<dbReference type="EMBL" id="JASGBH010000014">
    <property type="protein sequence ID" value="MDI9235135.1"/>
    <property type="molecule type" value="Genomic_DNA"/>
</dbReference>
<dbReference type="SMART" id="SM00530">
    <property type="entry name" value="HTH_XRE"/>
    <property type="match status" value="1"/>
</dbReference>
<dbReference type="InterPro" id="IPR010982">
    <property type="entry name" value="Lambda_DNA-bd_dom_sf"/>
</dbReference>
<organism evidence="3 4">
    <name type="scientific">Limnohabitans lacus</name>
    <dbReference type="NCBI Taxonomy" id="3045173"/>
    <lineage>
        <taxon>Bacteria</taxon>
        <taxon>Pseudomonadati</taxon>
        <taxon>Pseudomonadota</taxon>
        <taxon>Betaproteobacteria</taxon>
        <taxon>Burkholderiales</taxon>
        <taxon>Comamonadaceae</taxon>
        <taxon>Limnohabitans</taxon>
    </lineage>
</organism>
<dbReference type="PROSITE" id="PS50943">
    <property type="entry name" value="HTH_CROC1"/>
    <property type="match status" value="1"/>
</dbReference>
<feature type="domain" description="HTH cro/C1-type" evidence="2">
    <location>
        <begin position="19"/>
        <end position="73"/>
    </location>
</feature>
<comment type="caution">
    <text evidence="3">The sequence shown here is derived from an EMBL/GenBank/DDBJ whole genome shotgun (WGS) entry which is preliminary data.</text>
</comment>
<dbReference type="PANTHER" id="PTHR46558:SF13">
    <property type="entry name" value="HTH-TYPE TRANSCRIPTIONAL REGULATOR IMMR"/>
    <property type="match status" value="1"/>
</dbReference>
<dbReference type="CDD" id="cd00093">
    <property type="entry name" value="HTH_XRE"/>
    <property type="match status" value="1"/>
</dbReference>
<dbReference type="InterPro" id="IPR001387">
    <property type="entry name" value="Cro/C1-type_HTH"/>
</dbReference>
<accession>A0ABT6XAG7</accession>
<reference evidence="3" key="1">
    <citation type="submission" date="2023-05" db="EMBL/GenBank/DDBJ databases">
        <title>Limnohabitans sp. strain HM2-2 Genome sequencing and assembly.</title>
        <authorList>
            <person name="Jung Y."/>
        </authorList>
    </citation>
    <scope>NUCLEOTIDE SEQUENCE</scope>
    <source>
        <strain evidence="3">HM2-2</strain>
    </source>
</reference>
<keyword evidence="4" id="KW-1185">Reference proteome</keyword>
<proteinExistence type="predicted"/>
<evidence type="ECO:0000259" key="2">
    <source>
        <dbReference type="PROSITE" id="PS50943"/>
    </source>
</evidence>
<dbReference type="Proteomes" id="UP001431902">
    <property type="component" value="Unassembled WGS sequence"/>
</dbReference>
<evidence type="ECO:0000313" key="4">
    <source>
        <dbReference type="Proteomes" id="UP001431902"/>
    </source>
</evidence>
<dbReference type="RefSeq" id="WP_283225479.1">
    <property type="nucleotide sequence ID" value="NZ_JASGBH010000014.1"/>
</dbReference>
<dbReference type="Gene3D" id="1.10.260.40">
    <property type="entry name" value="lambda repressor-like DNA-binding domains"/>
    <property type="match status" value="1"/>
</dbReference>
<gene>
    <name evidence="3" type="ORF">QLQ16_14950</name>
</gene>